<name>A0AAV9C3R5_ACOCL</name>
<dbReference type="SUPFAM" id="SSF51695">
    <property type="entry name" value="PLC-like phosphodiesterases"/>
    <property type="match status" value="1"/>
</dbReference>
<evidence type="ECO:0000313" key="3">
    <source>
        <dbReference type="EMBL" id="KAK1283322.1"/>
    </source>
</evidence>
<reference evidence="3" key="1">
    <citation type="journal article" date="2023" name="Nat. Commun.">
        <title>Diploid and tetraploid genomes of Acorus and the evolution of monocots.</title>
        <authorList>
            <person name="Ma L."/>
            <person name="Liu K.W."/>
            <person name="Li Z."/>
            <person name="Hsiao Y.Y."/>
            <person name="Qi Y."/>
            <person name="Fu T."/>
            <person name="Tang G.D."/>
            <person name="Zhang D."/>
            <person name="Sun W.H."/>
            <person name="Liu D.K."/>
            <person name="Li Y."/>
            <person name="Chen G.Z."/>
            <person name="Liu X.D."/>
            <person name="Liao X.Y."/>
            <person name="Jiang Y.T."/>
            <person name="Yu X."/>
            <person name="Hao Y."/>
            <person name="Huang J."/>
            <person name="Zhao X.W."/>
            <person name="Ke S."/>
            <person name="Chen Y.Y."/>
            <person name="Wu W.L."/>
            <person name="Hsu J.L."/>
            <person name="Lin Y.F."/>
            <person name="Huang M.D."/>
            <person name="Li C.Y."/>
            <person name="Huang L."/>
            <person name="Wang Z.W."/>
            <person name="Zhao X."/>
            <person name="Zhong W.Y."/>
            <person name="Peng D.H."/>
            <person name="Ahmad S."/>
            <person name="Lan S."/>
            <person name="Zhang J.S."/>
            <person name="Tsai W.C."/>
            <person name="Van de Peer Y."/>
            <person name="Liu Z.J."/>
        </authorList>
    </citation>
    <scope>NUCLEOTIDE SEQUENCE</scope>
    <source>
        <strain evidence="3">CP</strain>
    </source>
</reference>
<dbReference type="GO" id="GO:0005886">
    <property type="term" value="C:plasma membrane"/>
    <property type="evidence" value="ECO:0007669"/>
    <property type="project" value="UniProtKB-SubCell"/>
</dbReference>
<dbReference type="PANTHER" id="PTHR10336:SF204">
    <property type="entry name" value="PHOSPHOINOSITIDE PHOSPHOLIPASE C 4-RELATED"/>
    <property type="match status" value="1"/>
</dbReference>
<comment type="subcellular location">
    <subcellularLocation>
        <location evidence="1">Cell membrane</location>
        <topology evidence="1">Peripheral membrane protein</topology>
    </subcellularLocation>
</comment>
<dbReference type="SMART" id="SM00148">
    <property type="entry name" value="PLCXc"/>
    <property type="match status" value="1"/>
</dbReference>
<dbReference type="GO" id="GO:0006629">
    <property type="term" value="P:lipid metabolic process"/>
    <property type="evidence" value="ECO:0007669"/>
    <property type="project" value="InterPro"/>
</dbReference>
<evidence type="ECO:0000313" key="4">
    <source>
        <dbReference type="Proteomes" id="UP001180020"/>
    </source>
</evidence>
<dbReference type="Gene3D" id="3.20.20.190">
    <property type="entry name" value="Phosphatidylinositol (PI) phosphodiesterase"/>
    <property type="match status" value="1"/>
</dbReference>
<feature type="domain" description="Phosphatidylinositol-specific phospholipase C X" evidence="2">
    <location>
        <begin position="1"/>
        <end position="67"/>
    </location>
</feature>
<dbReference type="PROSITE" id="PS50007">
    <property type="entry name" value="PIPLC_X_DOMAIN"/>
    <property type="match status" value="1"/>
</dbReference>
<dbReference type="InterPro" id="IPR001192">
    <property type="entry name" value="PI-PLC_fam"/>
</dbReference>
<keyword evidence="4" id="KW-1185">Reference proteome</keyword>
<dbReference type="PANTHER" id="PTHR10336">
    <property type="entry name" value="PHOSPHOINOSITIDE-SPECIFIC PHOSPHOLIPASE C FAMILY PROTEIN"/>
    <property type="match status" value="1"/>
</dbReference>
<reference evidence="3" key="2">
    <citation type="submission" date="2023-06" db="EMBL/GenBank/DDBJ databases">
        <authorList>
            <person name="Ma L."/>
            <person name="Liu K.-W."/>
            <person name="Li Z."/>
            <person name="Hsiao Y.-Y."/>
            <person name="Qi Y."/>
            <person name="Fu T."/>
            <person name="Tang G."/>
            <person name="Zhang D."/>
            <person name="Sun W.-H."/>
            <person name="Liu D.-K."/>
            <person name="Li Y."/>
            <person name="Chen G.-Z."/>
            <person name="Liu X.-D."/>
            <person name="Liao X.-Y."/>
            <person name="Jiang Y.-T."/>
            <person name="Yu X."/>
            <person name="Hao Y."/>
            <person name="Huang J."/>
            <person name="Zhao X.-W."/>
            <person name="Ke S."/>
            <person name="Chen Y.-Y."/>
            <person name="Wu W.-L."/>
            <person name="Hsu J.-L."/>
            <person name="Lin Y.-F."/>
            <person name="Huang M.-D."/>
            <person name="Li C.-Y."/>
            <person name="Huang L."/>
            <person name="Wang Z.-W."/>
            <person name="Zhao X."/>
            <person name="Zhong W.-Y."/>
            <person name="Peng D.-H."/>
            <person name="Ahmad S."/>
            <person name="Lan S."/>
            <person name="Zhang J.-S."/>
            <person name="Tsai W.-C."/>
            <person name="Van De Peer Y."/>
            <person name="Liu Z.-J."/>
        </authorList>
    </citation>
    <scope>NUCLEOTIDE SEQUENCE</scope>
    <source>
        <strain evidence="3">CP</strain>
        <tissue evidence="3">Leaves</tissue>
    </source>
</reference>
<evidence type="ECO:0000256" key="1">
    <source>
        <dbReference type="ARBA" id="ARBA00004202"/>
    </source>
</evidence>
<sequence length="101" mass="11579">MEEHAFSANEYPVIITLEDHLTPDLQAQVAKMVTQIFGDLLFYPMLDGMEEFPSPEQLKMQIILSTKPPKEYRESKITIDKGSGSINVKEDDEEAWGKEYI</sequence>
<dbReference type="Proteomes" id="UP001180020">
    <property type="component" value="Unassembled WGS sequence"/>
</dbReference>
<dbReference type="InterPro" id="IPR017946">
    <property type="entry name" value="PLC-like_Pdiesterase_TIM-brl"/>
</dbReference>
<comment type="caution">
    <text evidence="3">The sequence shown here is derived from an EMBL/GenBank/DDBJ whole genome shotgun (WGS) entry which is preliminary data.</text>
</comment>
<dbReference type="InterPro" id="IPR000909">
    <property type="entry name" value="PLipase_C_PInositol-sp_X_dom"/>
</dbReference>
<dbReference type="EMBL" id="JAUJYO010000021">
    <property type="protein sequence ID" value="KAK1283322.1"/>
    <property type="molecule type" value="Genomic_DNA"/>
</dbReference>
<dbReference type="GO" id="GO:0051209">
    <property type="term" value="P:release of sequestered calcium ion into cytosol"/>
    <property type="evidence" value="ECO:0007669"/>
    <property type="project" value="TreeGrafter"/>
</dbReference>
<protein>
    <submittedName>
        <fullName evidence="3">Phosphoinositide phospholipase C 4</fullName>
    </submittedName>
</protein>
<proteinExistence type="predicted"/>
<evidence type="ECO:0000259" key="2">
    <source>
        <dbReference type="SMART" id="SM00148"/>
    </source>
</evidence>
<dbReference type="Pfam" id="PF00388">
    <property type="entry name" value="PI-PLC-X"/>
    <property type="match status" value="1"/>
</dbReference>
<organism evidence="3 4">
    <name type="scientific">Acorus calamus</name>
    <name type="common">Sweet flag</name>
    <dbReference type="NCBI Taxonomy" id="4465"/>
    <lineage>
        <taxon>Eukaryota</taxon>
        <taxon>Viridiplantae</taxon>
        <taxon>Streptophyta</taxon>
        <taxon>Embryophyta</taxon>
        <taxon>Tracheophyta</taxon>
        <taxon>Spermatophyta</taxon>
        <taxon>Magnoliopsida</taxon>
        <taxon>Liliopsida</taxon>
        <taxon>Acoraceae</taxon>
        <taxon>Acorus</taxon>
    </lineage>
</organism>
<dbReference type="GO" id="GO:0004435">
    <property type="term" value="F:phosphatidylinositol-4,5-bisphosphate phospholipase C activity"/>
    <property type="evidence" value="ECO:0007669"/>
    <property type="project" value="TreeGrafter"/>
</dbReference>
<dbReference type="AlphaFoldDB" id="A0AAV9C3R5"/>
<dbReference type="GO" id="GO:0048015">
    <property type="term" value="P:phosphatidylinositol-mediated signaling"/>
    <property type="evidence" value="ECO:0007669"/>
    <property type="project" value="TreeGrafter"/>
</dbReference>
<accession>A0AAV9C3R5</accession>
<gene>
    <name evidence="3" type="primary">PLC4</name>
    <name evidence="3" type="ORF">QJS10_CPB21g01253</name>
</gene>